<evidence type="ECO:0000256" key="1">
    <source>
        <dbReference type="ARBA" id="ARBA00001946"/>
    </source>
</evidence>
<dbReference type="GO" id="GO:0016787">
    <property type="term" value="F:hydrolase activity"/>
    <property type="evidence" value="ECO:0007669"/>
    <property type="project" value="UniProtKB-KW"/>
</dbReference>
<evidence type="ECO:0000256" key="8">
    <source>
        <dbReference type="ARBA" id="ARBA00022800"/>
    </source>
</evidence>
<evidence type="ECO:0000256" key="10">
    <source>
        <dbReference type="ARBA" id="ARBA00022840"/>
    </source>
</evidence>
<dbReference type="InterPro" id="IPR050124">
    <property type="entry name" value="tRNA_CCA-adding_enzyme"/>
</dbReference>
<dbReference type="GO" id="GO:0003723">
    <property type="term" value="F:RNA binding"/>
    <property type="evidence" value="ECO:0007669"/>
    <property type="project" value="UniProtKB-KW"/>
</dbReference>
<keyword evidence="5 16" id="KW-0548">Nucleotidyltransferase</keyword>
<evidence type="ECO:0000256" key="9">
    <source>
        <dbReference type="ARBA" id="ARBA00022801"/>
    </source>
</evidence>
<dbReference type="SUPFAM" id="SSF81891">
    <property type="entry name" value="Poly A polymerase C-terminal region-like"/>
    <property type="match status" value="1"/>
</dbReference>
<evidence type="ECO:0000256" key="7">
    <source>
        <dbReference type="ARBA" id="ARBA00022741"/>
    </source>
</evidence>
<comment type="cofactor">
    <cofactor evidence="1">
        <name>Mg(2+)</name>
        <dbReference type="ChEBI" id="CHEBI:18420"/>
    </cofactor>
</comment>
<dbReference type="EC" id="3.1.3.-" evidence="16"/>
<dbReference type="Pfam" id="PF12627">
    <property type="entry name" value="PolyA_pol_RNAbd"/>
    <property type="match status" value="1"/>
</dbReference>
<dbReference type="AlphaFoldDB" id="A0A7W7KNM5"/>
<dbReference type="EMBL" id="JACHLI010000018">
    <property type="protein sequence ID" value="MBB4865443.1"/>
    <property type="molecule type" value="Genomic_DNA"/>
</dbReference>
<proteinExistence type="inferred from homology"/>
<feature type="domain" description="tRNA nucleotidyltransferase/poly(A) polymerase RNA and SrmB- binding" evidence="15">
    <location>
        <begin position="147"/>
        <end position="209"/>
    </location>
</feature>
<evidence type="ECO:0000256" key="11">
    <source>
        <dbReference type="ARBA" id="ARBA00022842"/>
    </source>
</evidence>
<keyword evidence="2" id="KW-0533">Nickel</keyword>
<dbReference type="Proteomes" id="UP000566995">
    <property type="component" value="Unassembled WGS sequence"/>
</dbReference>
<keyword evidence="9 16" id="KW-0378">Hydrolase</keyword>
<dbReference type="InterPro" id="IPR003607">
    <property type="entry name" value="HD/PDEase_dom"/>
</dbReference>
<dbReference type="Gene3D" id="3.30.460.10">
    <property type="entry name" value="Beta Polymerase, domain 2"/>
    <property type="match status" value="1"/>
</dbReference>
<dbReference type="CDD" id="cd00077">
    <property type="entry name" value="HDc"/>
    <property type="match status" value="1"/>
</dbReference>
<dbReference type="PANTHER" id="PTHR47545:SF1">
    <property type="entry name" value="MULTIFUNCTIONAL CCA PROTEIN"/>
    <property type="match status" value="1"/>
</dbReference>
<dbReference type="RefSeq" id="WP_184592936.1">
    <property type="nucleotide sequence ID" value="NZ_JACHLI010000018.1"/>
</dbReference>
<evidence type="ECO:0000259" key="15">
    <source>
        <dbReference type="Pfam" id="PF12627"/>
    </source>
</evidence>
<keyword evidence="6" id="KW-0479">Metal-binding</keyword>
<feature type="domain" description="Poly A polymerase head" evidence="14">
    <location>
        <begin position="4"/>
        <end position="121"/>
    </location>
</feature>
<accession>A0A7W7KNM5</accession>
<keyword evidence="10" id="KW-0067">ATP-binding</keyword>
<protein>
    <submittedName>
        <fullName evidence="16">tRNA nucleotidyltransferase (CCA-adding enzyme)</fullName>
        <ecNumber evidence="16">2.7.7.72</ecNumber>
        <ecNumber evidence="16">3.1.3.-</ecNumber>
        <ecNumber evidence="16">3.1.4.-</ecNumber>
    </submittedName>
</protein>
<dbReference type="GO" id="GO:0004810">
    <property type="term" value="F:CCA tRNA nucleotidyltransferase activity"/>
    <property type="evidence" value="ECO:0007669"/>
    <property type="project" value="UniProtKB-EC"/>
</dbReference>
<dbReference type="EC" id="2.7.7.72" evidence="16"/>
<evidence type="ECO:0000313" key="16">
    <source>
        <dbReference type="EMBL" id="MBB4865443.1"/>
    </source>
</evidence>
<dbReference type="SUPFAM" id="SSF81301">
    <property type="entry name" value="Nucleotidyltransferase"/>
    <property type="match status" value="1"/>
</dbReference>
<dbReference type="GO" id="GO:0005524">
    <property type="term" value="F:ATP binding"/>
    <property type="evidence" value="ECO:0007669"/>
    <property type="project" value="UniProtKB-KW"/>
</dbReference>
<dbReference type="EC" id="3.1.4.-" evidence="16"/>
<name>A0A7W7KNM5_PSENT</name>
<organism evidence="16 17">
    <name type="scientific">Pseudomonas nitroreducens</name>
    <dbReference type="NCBI Taxonomy" id="46680"/>
    <lineage>
        <taxon>Bacteria</taxon>
        <taxon>Pseudomonadati</taxon>
        <taxon>Pseudomonadota</taxon>
        <taxon>Gammaproteobacteria</taxon>
        <taxon>Pseudomonadales</taxon>
        <taxon>Pseudomonadaceae</taxon>
        <taxon>Pseudomonas</taxon>
    </lineage>
</organism>
<dbReference type="Pfam" id="PF01743">
    <property type="entry name" value="PolyA_pol"/>
    <property type="match status" value="1"/>
</dbReference>
<evidence type="ECO:0000256" key="5">
    <source>
        <dbReference type="ARBA" id="ARBA00022695"/>
    </source>
</evidence>
<dbReference type="PIRSF" id="PIRSF000813">
    <property type="entry name" value="CCA_bact"/>
    <property type="match status" value="1"/>
</dbReference>
<dbReference type="InterPro" id="IPR043519">
    <property type="entry name" value="NT_sf"/>
</dbReference>
<evidence type="ECO:0000313" key="17">
    <source>
        <dbReference type="Proteomes" id="UP000566995"/>
    </source>
</evidence>
<evidence type="ECO:0000256" key="6">
    <source>
        <dbReference type="ARBA" id="ARBA00022723"/>
    </source>
</evidence>
<keyword evidence="11" id="KW-0460">Magnesium</keyword>
<keyword evidence="3 13" id="KW-0808">Transferase</keyword>
<dbReference type="InterPro" id="IPR012006">
    <property type="entry name" value="CCA_bact"/>
</dbReference>
<dbReference type="InterPro" id="IPR002646">
    <property type="entry name" value="PolA_pol_head_dom"/>
</dbReference>
<comment type="similarity">
    <text evidence="13">Belongs to the tRNA nucleotidyltransferase/poly(A) polymerase family.</text>
</comment>
<dbReference type="Gene3D" id="1.10.3090.10">
    <property type="entry name" value="cca-adding enzyme, domain 2"/>
    <property type="match status" value="1"/>
</dbReference>
<evidence type="ECO:0000256" key="13">
    <source>
        <dbReference type="RuleBase" id="RU003953"/>
    </source>
</evidence>
<dbReference type="GO" id="GO:0001680">
    <property type="term" value="P:tRNA 3'-terminal CCA addition"/>
    <property type="evidence" value="ECO:0007669"/>
    <property type="project" value="InterPro"/>
</dbReference>
<reference evidence="16 17" key="1">
    <citation type="submission" date="2020-08" db="EMBL/GenBank/DDBJ databases">
        <title>Functional genomics of gut bacteria from endangered species of beetles.</title>
        <authorList>
            <person name="Carlos-Shanley C."/>
        </authorList>
    </citation>
    <scope>NUCLEOTIDE SEQUENCE [LARGE SCALE GENOMIC DNA]</scope>
    <source>
        <strain evidence="16 17">S00179</strain>
    </source>
</reference>
<dbReference type="InterPro" id="IPR032828">
    <property type="entry name" value="PolyA_RNA-bd"/>
</dbReference>
<dbReference type="GO" id="GO:0046872">
    <property type="term" value="F:metal ion binding"/>
    <property type="evidence" value="ECO:0007669"/>
    <property type="project" value="UniProtKB-KW"/>
</dbReference>
<comment type="caution">
    <text evidence="16">The sequence shown here is derived from an EMBL/GenBank/DDBJ whole genome shotgun (WGS) entry which is preliminary data.</text>
</comment>
<dbReference type="PANTHER" id="PTHR47545">
    <property type="entry name" value="MULTIFUNCTIONAL CCA PROTEIN"/>
    <property type="match status" value="1"/>
</dbReference>
<keyword evidence="12 13" id="KW-0694">RNA-binding</keyword>
<dbReference type="CDD" id="cd05398">
    <property type="entry name" value="NT_ClassII-CCAase"/>
    <property type="match status" value="1"/>
</dbReference>
<sequence length="443" mass="49670">MKRYRVGGFVRDTLLGLEPKDVDYVVVGSSPEEMIDLGFKEVGAHFPVFLHPDTQDEYALARFEQSTGDGHRDFSFRWKGVTLEQDLGRRDLTINAMAMDDDGKIIDPLGGQADLKSKTLRHAGEAFVEDPLRVLRVARFAARYPAFTVAQETLDLMEQIVEKGMLQTLSAERVWAETEKALLSESPNRYFNILRYVGALEVLFPEVDALSGIPQRVDYHAEGDAYFHTMCVLEEACTLTKDLPPARQLRIRFAALVHDLGKAKTPKKYLWGMDNEMLGKHPGHEAPEVFSPLLDALCNRIRVPGYLRKFGATVTEAHQIIHKISQVSKKGLNRVYETIGGNRAIRMDDYLLSDIATACYADSLGRLILGPDRVPYQQRSYPQADYFVGAMMALQAVEAGPIILKHLEKGGQQTKALELVVEARRKAAQKYIDETAGGIDFPR</sequence>
<evidence type="ECO:0000256" key="2">
    <source>
        <dbReference type="ARBA" id="ARBA00022596"/>
    </source>
</evidence>
<evidence type="ECO:0000256" key="12">
    <source>
        <dbReference type="ARBA" id="ARBA00022884"/>
    </source>
</evidence>
<keyword evidence="8" id="KW-0692">RNA repair</keyword>
<keyword evidence="4" id="KW-0819">tRNA processing</keyword>
<keyword evidence="7" id="KW-0547">Nucleotide-binding</keyword>
<gene>
    <name evidence="16" type="ORF">HNP46_004324</name>
</gene>
<evidence type="ECO:0000256" key="4">
    <source>
        <dbReference type="ARBA" id="ARBA00022694"/>
    </source>
</evidence>
<evidence type="ECO:0000256" key="3">
    <source>
        <dbReference type="ARBA" id="ARBA00022679"/>
    </source>
</evidence>
<dbReference type="GO" id="GO:0042245">
    <property type="term" value="P:RNA repair"/>
    <property type="evidence" value="ECO:0007669"/>
    <property type="project" value="UniProtKB-KW"/>
</dbReference>
<evidence type="ECO:0000259" key="14">
    <source>
        <dbReference type="Pfam" id="PF01743"/>
    </source>
</evidence>